<keyword evidence="5" id="KW-1278">Translocase</keyword>
<comment type="caution">
    <text evidence="7">The sequence shown here is derived from an EMBL/GenBank/DDBJ whole genome shotgun (WGS) entry which is preliminary data.</text>
</comment>
<organism evidence="7 8">
    <name type="scientific">Prevotella lacticifex</name>
    <dbReference type="NCBI Taxonomy" id="2854755"/>
    <lineage>
        <taxon>Bacteria</taxon>
        <taxon>Pseudomonadati</taxon>
        <taxon>Bacteroidota</taxon>
        <taxon>Bacteroidia</taxon>
        <taxon>Bacteroidales</taxon>
        <taxon>Prevotellaceae</taxon>
        <taxon>Prevotella</taxon>
    </lineage>
</organism>
<dbReference type="EMBL" id="BPUB01000001">
    <property type="protein sequence ID" value="GJG57570.1"/>
    <property type="molecule type" value="Genomic_DNA"/>
</dbReference>
<name>A0A9R1CWY9_9BACT</name>
<dbReference type="InterPro" id="IPR018086">
    <property type="entry name" value="NADH_UbQ_OxRdtase_su1_CS"/>
</dbReference>
<keyword evidence="5" id="KW-0874">Quinone</keyword>
<feature type="transmembrane region" description="Helical" evidence="5">
    <location>
        <begin position="290"/>
        <end position="311"/>
    </location>
</feature>
<comment type="catalytic activity">
    <reaction evidence="5">
        <text>a quinone + NADH + 5 H(+)(in) = a quinol + NAD(+) + 4 H(+)(out)</text>
        <dbReference type="Rhea" id="RHEA:57888"/>
        <dbReference type="ChEBI" id="CHEBI:15378"/>
        <dbReference type="ChEBI" id="CHEBI:24646"/>
        <dbReference type="ChEBI" id="CHEBI:57540"/>
        <dbReference type="ChEBI" id="CHEBI:57945"/>
        <dbReference type="ChEBI" id="CHEBI:132124"/>
    </reaction>
</comment>
<dbReference type="InterPro" id="IPR001694">
    <property type="entry name" value="NADH_UbQ_OxRdtase_su1/FPO"/>
</dbReference>
<comment type="subunit">
    <text evidence="5">NDH-1 is composed of 14 different subunits. Subunits NuoA, H, J, K, L, M, N constitute the membrane sector of the complex.</text>
</comment>
<accession>A0A9R1CWY9</accession>
<gene>
    <name evidence="5 7" type="primary">nuoH</name>
    <name evidence="7" type="ORF">PRLR5076_04210</name>
</gene>
<evidence type="ECO:0000256" key="1">
    <source>
        <dbReference type="ARBA" id="ARBA00004141"/>
    </source>
</evidence>
<dbReference type="EC" id="7.1.1.-" evidence="5"/>
<feature type="transmembrane region" description="Helical" evidence="5">
    <location>
        <begin position="166"/>
        <end position="188"/>
    </location>
</feature>
<dbReference type="Proteomes" id="UP000825483">
    <property type="component" value="Unassembled WGS sequence"/>
</dbReference>
<dbReference type="GO" id="GO:0016655">
    <property type="term" value="F:oxidoreductase activity, acting on NAD(P)H, quinone or similar compound as acceptor"/>
    <property type="evidence" value="ECO:0007669"/>
    <property type="project" value="UniProtKB-UniRule"/>
</dbReference>
<evidence type="ECO:0000256" key="2">
    <source>
        <dbReference type="ARBA" id="ARBA00022692"/>
    </source>
</evidence>
<reference evidence="7" key="1">
    <citation type="journal article" date="2022" name="Int. J. Syst. Evol. Microbiol.">
        <title>Prevotella lacticifex sp. nov., isolated from the rumen of cows.</title>
        <authorList>
            <person name="Shinkai T."/>
            <person name="Ikeyama N."/>
            <person name="Kumagai M."/>
            <person name="Ohmori H."/>
            <person name="Sakamoto M."/>
            <person name="Ohkuma M."/>
            <person name="Mitsumori M."/>
        </authorList>
    </citation>
    <scope>NUCLEOTIDE SEQUENCE</scope>
    <source>
        <strain evidence="7">R5076</strain>
    </source>
</reference>
<comment type="subcellular location">
    <subcellularLocation>
        <location evidence="5 6">Cell membrane</location>
        <topology evidence="5 6">Multi-pass membrane protein</topology>
    </subcellularLocation>
    <subcellularLocation>
        <location evidence="1">Membrane</location>
        <topology evidence="1">Multi-pass membrane protein</topology>
    </subcellularLocation>
</comment>
<keyword evidence="2 5" id="KW-0812">Transmembrane</keyword>
<feature type="transmembrane region" description="Helical" evidence="5">
    <location>
        <begin position="194"/>
        <end position="216"/>
    </location>
</feature>
<feature type="transmembrane region" description="Helical" evidence="5">
    <location>
        <begin position="89"/>
        <end position="111"/>
    </location>
</feature>
<keyword evidence="5" id="KW-0830">Ubiquinone</keyword>
<feature type="transmembrane region" description="Helical" evidence="5">
    <location>
        <begin position="256"/>
        <end position="284"/>
    </location>
</feature>
<evidence type="ECO:0000313" key="7">
    <source>
        <dbReference type="EMBL" id="GJG57570.1"/>
    </source>
</evidence>
<evidence type="ECO:0000256" key="4">
    <source>
        <dbReference type="ARBA" id="ARBA00023136"/>
    </source>
</evidence>
<dbReference type="PANTHER" id="PTHR11432:SF3">
    <property type="entry name" value="NADH-UBIQUINONE OXIDOREDUCTASE CHAIN 1"/>
    <property type="match status" value="1"/>
</dbReference>
<dbReference type="NCBIfam" id="NF004741">
    <property type="entry name" value="PRK06076.1-2"/>
    <property type="match status" value="1"/>
</dbReference>
<feature type="transmembrane region" description="Helical" evidence="5">
    <location>
        <begin position="15"/>
        <end position="42"/>
    </location>
</feature>
<proteinExistence type="inferred from homology"/>
<dbReference type="PROSITE" id="PS00668">
    <property type="entry name" value="COMPLEX1_ND1_2"/>
    <property type="match status" value="1"/>
</dbReference>
<dbReference type="GO" id="GO:0048038">
    <property type="term" value="F:quinone binding"/>
    <property type="evidence" value="ECO:0007669"/>
    <property type="project" value="UniProtKB-KW"/>
</dbReference>
<keyword evidence="5" id="KW-1003">Cell membrane</keyword>
<keyword evidence="4 5" id="KW-0472">Membrane</keyword>
<evidence type="ECO:0000256" key="3">
    <source>
        <dbReference type="ARBA" id="ARBA00022989"/>
    </source>
</evidence>
<dbReference type="PANTHER" id="PTHR11432">
    <property type="entry name" value="NADH DEHYDROGENASE SUBUNIT 1"/>
    <property type="match status" value="1"/>
</dbReference>
<keyword evidence="5 6" id="KW-0520">NAD</keyword>
<dbReference type="HAMAP" id="MF_01350">
    <property type="entry name" value="NDH1_NuoH"/>
    <property type="match status" value="1"/>
</dbReference>
<evidence type="ECO:0000313" key="8">
    <source>
        <dbReference type="Proteomes" id="UP000825483"/>
    </source>
</evidence>
<dbReference type="Pfam" id="PF00146">
    <property type="entry name" value="NADHdh"/>
    <property type="match status" value="1"/>
</dbReference>
<dbReference type="AlphaFoldDB" id="A0A9R1CWY9"/>
<comment type="function">
    <text evidence="5">NDH-1 shuttles electrons from NADH, via FMN and iron-sulfur (Fe-S) centers, to quinones in the respiratory chain. The immediate electron acceptor for the enzyme in this species is believed to be ubiquinone. Couples the redox reaction to proton translocation (for every two electrons transferred, four hydrogen ions are translocated across the cytoplasmic membrane), and thus conserves the redox energy in a proton gradient. This subunit may bind ubiquinone.</text>
</comment>
<feature type="transmembrane region" description="Helical" evidence="5">
    <location>
        <begin position="331"/>
        <end position="354"/>
    </location>
</feature>
<evidence type="ECO:0000256" key="5">
    <source>
        <dbReference type="HAMAP-Rule" id="MF_01350"/>
    </source>
</evidence>
<keyword evidence="3 5" id="KW-1133">Transmembrane helix</keyword>
<dbReference type="GO" id="GO:0003954">
    <property type="term" value="F:NADH dehydrogenase activity"/>
    <property type="evidence" value="ECO:0007669"/>
    <property type="project" value="TreeGrafter"/>
</dbReference>
<dbReference type="GO" id="GO:0009060">
    <property type="term" value="P:aerobic respiration"/>
    <property type="evidence" value="ECO:0007669"/>
    <property type="project" value="TreeGrafter"/>
</dbReference>
<evidence type="ECO:0000256" key="6">
    <source>
        <dbReference type="RuleBase" id="RU000471"/>
    </source>
</evidence>
<keyword evidence="8" id="KW-1185">Reference proteome</keyword>
<dbReference type="GO" id="GO:0005886">
    <property type="term" value="C:plasma membrane"/>
    <property type="evidence" value="ECO:0007669"/>
    <property type="project" value="UniProtKB-SubCell"/>
</dbReference>
<protein>
    <recommendedName>
        <fullName evidence="5">NADH-quinone oxidoreductase subunit H</fullName>
        <ecNumber evidence="5">7.1.1.-</ecNumber>
    </recommendedName>
    <alternativeName>
        <fullName evidence="5">NADH dehydrogenase I subunit H</fullName>
    </alternativeName>
    <alternativeName>
        <fullName evidence="5">NDH-1 subunit H</fullName>
    </alternativeName>
</protein>
<sequence length="356" mass="39454">MFDSLLRDTCGLSNFWAVLIECVLVGLLVLAAYATLAIILIFMERKVCAYFQCRIGPMRVGPWGTLQVIADVLKMLIKEIFFVDRSDKLLYCIAPFLVIIASVGTFSFLPWSQGWNVLDFNVGIFLLTAISSIGVIGIFMAGWASNNKYSVVSAMRGAVQLISYEMSLGLCLISAVILTGTMQISGIVEAQTGPWQWLIFQGHIPAILAFLVFCIAGNAEANRGPFDLAEAESELTAGYHTEYSGMGFGFFYLAEYLNLFVVSGIATTVFLGGWAPVNIGIAAFDSVMDYIPGIVWFLGKTFVVVFLLMWIRWTFPRLRIDQILKLEWKYLMPLSLCIIVLMVICVSFGLTFTING</sequence>
<feature type="transmembrane region" description="Helical" evidence="5">
    <location>
        <begin position="123"/>
        <end position="145"/>
    </location>
</feature>
<comment type="similarity">
    <text evidence="5 6">Belongs to the complex I subunit 1 family.</text>
</comment>